<dbReference type="EMBL" id="HBGE01111626">
    <property type="protein sequence ID" value="CAD9189767.1"/>
    <property type="molecule type" value="Transcribed_RNA"/>
</dbReference>
<dbReference type="InterPro" id="IPR011047">
    <property type="entry name" value="Quinoprotein_ADH-like_sf"/>
</dbReference>
<dbReference type="PANTHER" id="PTHR34512">
    <property type="entry name" value="CELL SURFACE PROTEIN"/>
    <property type="match status" value="1"/>
</dbReference>
<evidence type="ECO:0000256" key="1">
    <source>
        <dbReference type="SAM" id="SignalP"/>
    </source>
</evidence>
<dbReference type="InterPro" id="IPR002372">
    <property type="entry name" value="PQQ_rpt_dom"/>
</dbReference>
<feature type="chain" id="PRO_5030784245" description="Pyrrolo-quinoline quinone repeat domain-containing protein" evidence="1">
    <location>
        <begin position="23"/>
        <end position="477"/>
    </location>
</feature>
<evidence type="ECO:0000259" key="2">
    <source>
        <dbReference type="Pfam" id="PF13360"/>
    </source>
</evidence>
<name>A0A7S1WVG5_ALECA</name>
<feature type="signal peptide" evidence="1">
    <location>
        <begin position="1"/>
        <end position="22"/>
    </location>
</feature>
<dbReference type="InterPro" id="IPR015943">
    <property type="entry name" value="WD40/YVTN_repeat-like_dom_sf"/>
</dbReference>
<gene>
    <name evidence="3" type="ORF">ACAT0790_LOCUS66541</name>
</gene>
<accession>A0A7S1WVG5</accession>
<protein>
    <recommendedName>
        <fullName evidence="2">Pyrrolo-quinoline quinone repeat domain-containing protein</fullName>
    </recommendedName>
</protein>
<keyword evidence="1" id="KW-0732">Signal</keyword>
<dbReference type="SMART" id="SM00564">
    <property type="entry name" value="PQQ"/>
    <property type="match status" value="6"/>
</dbReference>
<evidence type="ECO:0000313" key="3">
    <source>
        <dbReference type="EMBL" id="CAD9189767.1"/>
    </source>
</evidence>
<dbReference type="AlphaFoldDB" id="A0A7S1WVG5"/>
<reference evidence="3" key="1">
    <citation type="submission" date="2021-01" db="EMBL/GenBank/DDBJ databases">
        <authorList>
            <person name="Corre E."/>
            <person name="Pelletier E."/>
            <person name="Niang G."/>
            <person name="Scheremetjew M."/>
            <person name="Finn R."/>
            <person name="Kale V."/>
            <person name="Holt S."/>
            <person name="Cochrane G."/>
            <person name="Meng A."/>
            <person name="Brown T."/>
            <person name="Cohen L."/>
        </authorList>
    </citation>
    <scope>NUCLEOTIDE SEQUENCE</scope>
    <source>
        <strain evidence="3">OF101</strain>
    </source>
</reference>
<dbReference type="Gene3D" id="2.130.10.10">
    <property type="entry name" value="YVTN repeat-like/Quinoprotein amine dehydrogenase"/>
    <property type="match status" value="3"/>
</dbReference>
<dbReference type="InterPro" id="IPR018391">
    <property type="entry name" value="PQQ_b-propeller_rpt"/>
</dbReference>
<sequence>MAAARRAAGWLGLLCHVAPTAGRASSGKHPFPTRGINYNRSGYTPDYAAPFPLPAEPSWTYEVPALVRHQTSSVDEDLNVYSGSDKGVLQSYNKLGRLRWTVQAGFSAVQNPTVKGNVLYTSTGDGLAQAYDKDSGRLIWESRISEKLPGDTYSPSAFDDFVIYPAGALWPYGCTEVVSVSQSDGSVRWRYSVGDKYGGATGEFSKNGIGPKYSTVNLAPCYWNNTIIFNDVSGAMYGLSAVDGKELWYTPGDDKDMYTLGGSCCGPNGKIYLGLSTSPGKGAMQVLDVRTGEKLWRKPYPKEVHSAPAVGYINGVLTAVNGVGSPTGPYPYPKLDIWGMLLMNLTLSVQGLLGRLPVHSFTGYVIAVNAETGEDIWRFEPPSWHEPFCAGSSAELPCLPDLWSGPTIDAAGTVWINWSAGGILYGLRDANGDGKVDRNDPAETTAYDCGSAATGPPSVADGMIVTTTCRRVVAFVS</sequence>
<proteinExistence type="predicted"/>
<organism evidence="3">
    <name type="scientific">Alexandrium catenella</name>
    <name type="common">Red tide dinoflagellate</name>
    <name type="synonym">Gonyaulax catenella</name>
    <dbReference type="NCBI Taxonomy" id="2925"/>
    <lineage>
        <taxon>Eukaryota</taxon>
        <taxon>Sar</taxon>
        <taxon>Alveolata</taxon>
        <taxon>Dinophyceae</taxon>
        <taxon>Gonyaulacales</taxon>
        <taxon>Pyrocystaceae</taxon>
        <taxon>Alexandrium</taxon>
    </lineage>
</organism>
<dbReference type="SUPFAM" id="SSF50998">
    <property type="entry name" value="Quinoprotein alcohol dehydrogenase-like"/>
    <property type="match status" value="1"/>
</dbReference>
<dbReference type="PANTHER" id="PTHR34512:SF30">
    <property type="entry name" value="OUTER MEMBRANE PROTEIN ASSEMBLY FACTOR BAMB"/>
    <property type="match status" value="1"/>
</dbReference>
<dbReference type="Pfam" id="PF13360">
    <property type="entry name" value="PQQ_2"/>
    <property type="match status" value="1"/>
</dbReference>
<feature type="domain" description="Pyrrolo-quinoline quinone repeat" evidence="2">
    <location>
        <begin position="73"/>
        <end position="200"/>
    </location>
</feature>